<comment type="caution">
    <text evidence="2">The sequence shown here is derived from an EMBL/GenBank/DDBJ whole genome shotgun (WGS) entry which is preliminary data.</text>
</comment>
<evidence type="ECO:0000256" key="1">
    <source>
        <dbReference type="SAM" id="MobiDB-lite"/>
    </source>
</evidence>
<keyword evidence="3" id="KW-1185">Reference proteome</keyword>
<name>A0ABT6ZNV1_9ACTN</name>
<dbReference type="RefSeq" id="WP_274043646.1">
    <property type="nucleotide sequence ID" value="NZ_JANCPR020000002.1"/>
</dbReference>
<dbReference type="Gene3D" id="1.10.620.20">
    <property type="entry name" value="Ribonucleotide Reductase, subunit A"/>
    <property type="match status" value="1"/>
</dbReference>
<dbReference type="InterPro" id="IPR009078">
    <property type="entry name" value="Ferritin-like_SF"/>
</dbReference>
<dbReference type="Proteomes" id="UP001214441">
    <property type="component" value="Unassembled WGS sequence"/>
</dbReference>
<evidence type="ECO:0000313" key="2">
    <source>
        <dbReference type="EMBL" id="MDJ1130735.1"/>
    </source>
</evidence>
<proteinExistence type="predicted"/>
<organism evidence="2 3">
    <name type="scientific">Streptomyces iconiensis</name>
    <dbReference type="NCBI Taxonomy" id="1384038"/>
    <lineage>
        <taxon>Bacteria</taxon>
        <taxon>Bacillati</taxon>
        <taxon>Actinomycetota</taxon>
        <taxon>Actinomycetes</taxon>
        <taxon>Kitasatosporales</taxon>
        <taxon>Streptomycetaceae</taxon>
        <taxon>Streptomyces</taxon>
    </lineage>
</organism>
<feature type="compositionally biased region" description="Basic and acidic residues" evidence="1">
    <location>
        <begin position="10"/>
        <end position="25"/>
    </location>
</feature>
<dbReference type="SUPFAM" id="SSF47240">
    <property type="entry name" value="Ferritin-like"/>
    <property type="match status" value="1"/>
</dbReference>
<dbReference type="EMBL" id="JANCPR020000002">
    <property type="protein sequence ID" value="MDJ1130735.1"/>
    <property type="molecule type" value="Genomic_DNA"/>
</dbReference>
<feature type="region of interest" description="Disordered" evidence="1">
    <location>
        <begin position="1"/>
        <end position="25"/>
    </location>
</feature>
<gene>
    <name evidence="2" type="ORF">NMN56_001980</name>
</gene>
<protein>
    <submittedName>
        <fullName evidence="2">Diiron oxygenase</fullName>
    </submittedName>
</protein>
<evidence type="ECO:0000313" key="3">
    <source>
        <dbReference type="Proteomes" id="UP001214441"/>
    </source>
</evidence>
<accession>A0ABT6ZNV1</accession>
<dbReference type="InterPro" id="IPR012348">
    <property type="entry name" value="RNR-like"/>
</dbReference>
<dbReference type="Pfam" id="PF11583">
    <property type="entry name" value="AurF"/>
    <property type="match status" value="1"/>
</dbReference>
<dbReference type="InterPro" id="IPR025859">
    <property type="entry name" value="AurF/CmlI"/>
</dbReference>
<reference evidence="2 3" key="1">
    <citation type="submission" date="2023-05" db="EMBL/GenBank/DDBJ databases">
        <title>Streptantibioticus silvisoli sp. nov., acidotolerant actinomycetes 1 from pine litter.</title>
        <authorList>
            <person name="Swiecimska M."/>
            <person name="Golinska P."/>
            <person name="Sangal V."/>
            <person name="Wachnowicz B."/>
            <person name="Goodfellow M."/>
        </authorList>
    </citation>
    <scope>NUCLEOTIDE SEQUENCE [LARGE SCALE GENOMIC DNA]</scope>
    <source>
        <strain evidence="2 3">DSM 42109</strain>
    </source>
</reference>
<sequence>MLVDASGPEDGPRHGPDPAPLTDREATAERLLAASARHSYDPGTDVDWDAPLEPGGWFMPPELLSLHGTPLWDAMPHEQRLELSRHELSAWTSRGIWFEIILLQLLARHIYDKPFTSAHARYALTEIADECRHSLMFVRMLGKCGAPPYPVSRPLHQVARAVKTCSSTPASFSATLFGEEISDWMQRITMRDERVQPLVREVFRIHVIEEARHVRYAREELRRLAAAQPRWRRTCTELNVTALALLLTDAYVRGDVYAAVGLPPAEAMRQAKASELRRHHMREATRKLTAFLHDIGLLTAASRPMWRRAGLLA</sequence>